<organism evidence="5 6">
    <name type="scientific">Clostridium thailandense</name>
    <dbReference type="NCBI Taxonomy" id="2794346"/>
    <lineage>
        <taxon>Bacteria</taxon>
        <taxon>Bacillati</taxon>
        <taxon>Bacillota</taxon>
        <taxon>Clostridia</taxon>
        <taxon>Eubacteriales</taxon>
        <taxon>Clostridiaceae</taxon>
        <taxon>Clostridium</taxon>
    </lineage>
</organism>
<protein>
    <submittedName>
        <fullName evidence="5">Aminotransferase class I/II-fold pyridoxal phosphate-dependent enzyme</fullName>
    </submittedName>
</protein>
<dbReference type="Pfam" id="PF00155">
    <property type="entry name" value="Aminotran_1_2"/>
    <property type="match status" value="1"/>
</dbReference>
<name>A0A949WSM2_9CLOT</name>
<dbReference type="PANTHER" id="PTHR43643:SF3">
    <property type="entry name" value="HISTIDINOL-PHOSPHATE AMINOTRANSFERASE"/>
    <property type="match status" value="1"/>
</dbReference>
<dbReference type="RefSeq" id="WP_218322295.1">
    <property type="nucleotide sequence ID" value="NZ_JAEEGC010000117.1"/>
</dbReference>
<evidence type="ECO:0000313" key="6">
    <source>
        <dbReference type="Proteomes" id="UP000694308"/>
    </source>
</evidence>
<accession>A0A949WSM2</accession>
<dbReference type="CDD" id="cd00609">
    <property type="entry name" value="AAT_like"/>
    <property type="match status" value="1"/>
</dbReference>
<dbReference type="GO" id="GO:0030170">
    <property type="term" value="F:pyridoxal phosphate binding"/>
    <property type="evidence" value="ECO:0007669"/>
    <property type="project" value="InterPro"/>
</dbReference>
<proteinExistence type="predicted"/>
<evidence type="ECO:0000256" key="3">
    <source>
        <dbReference type="ARBA" id="ARBA00022898"/>
    </source>
</evidence>
<dbReference type="PANTHER" id="PTHR43643">
    <property type="entry name" value="HISTIDINOL-PHOSPHATE AMINOTRANSFERASE 2"/>
    <property type="match status" value="1"/>
</dbReference>
<comment type="caution">
    <text evidence="5">The sequence shown here is derived from an EMBL/GenBank/DDBJ whole genome shotgun (WGS) entry which is preliminary data.</text>
</comment>
<sequence>MLEHGGDIYTEGLLKGKKLIDFSSNINPLGVPESFKNHIGEALENMEMYPDIKYRTLKNYIIEYIEFSKNYFRSSRESDLNFEEQKMSEENIVLGNGAAEVIDLAVSCFKRVSLIVPSFIEYEKSALKWKCDINYSLLDENMSYNYDDIFLKIKESDALIIANPNNPNGTIIDKDKFKEIMDYCEKSNKKIIIDEAFIEFTGKRGCSLLKETEKYKCLFIIKALTKFYAMPGIRFGYGVTSDKDLIKKIEEKQNPWNVNCFAEVAAKYSLKDEEYINNSLNWIETEREFMLSELKKIDFIEKVYDTYGNFVLCKLKKTNCDELYKLCLKQGIVIRKCDNFKGLDKNYTRFAIKNRRHNEIFIETLKDLNL</sequence>
<keyword evidence="6" id="KW-1185">Reference proteome</keyword>
<dbReference type="GO" id="GO:0008483">
    <property type="term" value="F:transaminase activity"/>
    <property type="evidence" value="ECO:0007669"/>
    <property type="project" value="UniProtKB-KW"/>
</dbReference>
<reference evidence="5" key="1">
    <citation type="submission" date="2020-12" db="EMBL/GenBank/DDBJ databases">
        <title>Clostridium thailandense sp. nov., a novel acetogenic bacterium isolated from peat land soil in Thailand.</title>
        <authorList>
            <person name="Chaikitkaew S."/>
            <person name="Birkeland N.K."/>
        </authorList>
    </citation>
    <scope>NUCLEOTIDE SEQUENCE</scope>
    <source>
        <strain evidence="5">PL3</strain>
    </source>
</reference>
<dbReference type="AlphaFoldDB" id="A0A949WSM2"/>
<keyword evidence="1 5" id="KW-0032">Aminotransferase</keyword>
<dbReference type="InterPro" id="IPR050106">
    <property type="entry name" value="HistidinolP_aminotransfase"/>
</dbReference>
<dbReference type="EMBL" id="JAEEGC010000117">
    <property type="protein sequence ID" value="MBV7275241.1"/>
    <property type="molecule type" value="Genomic_DNA"/>
</dbReference>
<feature type="domain" description="Aminotransferase class I/classII large" evidence="4">
    <location>
        <begin position="18"/>
        <end position="362"/>
    </location>
</feature>
<dbReference type="Proteomes" id="UP000694308">
    <property type="component" value="Unassembled WGS sequence"/>
</dbReference>
<dbReference type="InterPro" id="IPR004839">
    <property type="entry name" value="Aminotransferase_I/II_large"/>
</dbReference>
<evidence type="ECO:0000313" key="5">
    <source>
        <dbReference type="EMBL" id="MBV7275241.1"/>
    </source>
</evidence>
<gene>
    <name evidence="5" type="ORF">I6U48_20280</name>
</gene>
<keyword evidence="3" id="KW-0663">Pyridoxal phosphate</keyword>
<evidence type="ECO:0000259" key="4">
    <source>
        <dbReference type="Pfam" id="PF00155"/>
    </source>
</evidence>
<evidence type="ECO:0000256" key="1">
    <source>
        <dbReference type="ARBA" id="ARBA00022576"/>
    </source>
</evidence>
<keyword evidence="2" id="KW-0808">Transferase</keyword>
<evidence type="ECO:0000256" key="2">
    <source>
        <dbReference type="ARBA" id="ARBA00022679"/>
    </source>
</evidence>